<organism evidence="3 4">
    <name type="scientific">Hirsutella rhossiliensis</name>
    <dbReference type="NCBI Taxonomy" id="111463"/>
    <lineage>
        <taxon>Eukaryota</taxon>
        <taxon>Fungi</taxon>
        <taxon>Dikarya</taxon>
        <taxon>Ascomycota</taxon>
        <taxon>Pezizomycotina</taxon>
        <taxon>Sordariomycetes</taxon>
        <taxon>Hypocreomycetidae</taxon>
        <taxon>Hypocreales</taxon>
        <taxon>Ophiocordycipitaceae</taxon>
        <taxon>Hirsutella</taxon>
    </lineage>
</organism>
<accession>A0A9P8SH94</accession>
<dbReference type="InterPro" id="IPR029058">
    <property type="entry name" value="AB_hydrolase_fold"/>
</dbReference>
<protein>
    <submittedName>
        <fullName evidence="3">Thioesterase domain-containing protein</fullName>
    </submittedName>
</protein>
<reference evidence="3" key="1">
    <citation type="submission" date="2021-09" db="EMBL/GenBank/DDBJ databases">
        <title>A high-quality genome of the endoparasitic fungus Hirsutella rhossiliensis with a comparison of Hirsutella genomes reveals transposable elements contributing to genome size variation.</title>
        <authorList>
            <person name="Lin R."/>
            <person name="Jiao Y."/>
            <person name="Sun X."/>
            <person name="Ling J."/>
            <person name="Xie B."/>
            <person name="Cheng X."/>
        </authorList>
    </citation>
    <scope>NUCLEOTIDE SEQUENCE</scope>
    <source>
        <strain evidence="3">HR02</strain>
    </source>
</reference>
<dbReference type="GeneID" id="68354507"/>
<proteinExistence type="predicted"/>
<sequence>MFAGDTNPVEVQFVPPHKRAKPPTPLVLIHDGGGTVFSYYLLGSLRRDVWAIYDPKYFDGEPWEGGMDEMARHYIDLLVKAGIAGIAGTIILGGWSLGCLLSLTMAHMLAHDPSTNISIAGILSIDSPYHIASSKLTAPTSEAKIEDITDLVQKSFENCDVMLREWDLPSWQGPSGGGREVEVRVAGQSFTLQPGRLLYKPLGEDWKPIIGPPPGVMIRCTRPAEKVAGSGPEPASIDRYRNETLLGWEGNYADFIRAVIDVDDDHYKIFDKYDEDKIQNLTSQVNAGLEILDSLSRPSDN</sequence>
<comment type="caution">
    <text evidence="3">The sequence shown here is derived from an EMBL/GenBank/DDBJ whole genome shotgun (WGS) entry which is preliminary data.</text>
</comment>
<dbReference type="RefSeq" id="XP_044720381.1">
    <property type="nucleotide sequence ID" value="XM_044863849.1"/>
</dbReference>
<dbReference type="Gene3D" id="3.40.50.1820">
    <property type="entry name" value="alpha/beta hydrolase"/>
    <property type="match status" value="1"/>
</dbReference>
<dbReference type="Proteomes" id="UP000824596">
    <property type="component" value="Unassembled WGS sequence"/>
</dbReference>
<feature type="domain" description="Thioesterase" evidence="2">
    <location>
        <begin position="25"/>
        <end position="156"/>
    </location>
</feature>
<dbReference type="InterPro" id="IPR001031">
    <property type="entry name" value="Thioesterase"/>
</dbReference>
<dbReference type="EMBL" id="JAIZPD010000005">
    <property type="protein sequence ID" value="KAH0962868.1"/>
    <property type="molecule type" value="Genomic_DNA"/>
</dbReference>
<name>A0A9P8SH94_9HYPO</name>
<keyword evidence="1" id="KW-0472">Membrane</keyword>
<dbReference type="SUPFAM" id="SSF53474">
    <property type="entry name" value="alpha/beta-Hydrolases"/>
    <property type="match status" value="1"/>
</dbReference>
<evidence type="ECO:0000313" key="3">
    <source>
        <dbReference type="EMBL" id="KAH0962868.1"/>
    </source>
</evidence>
<evidence type="ECO:0000313" key="4">
    <source>
        <dbReference type="Proteomes" id="UP000824596"/>
    </source>
</evidence>
<keyword evidence="1" id="KW-1133">Transmembrane helix</keyword>
<keyword evidence="4" id="KW-1185">Reference proteome</keyword>
<dbReference type="OrthoDB" id="10253869at2759"/>
<gene>
    <name evidence="3" type="ORF">HRG_05378</name>
</gene>
<dbReference type="AlphaFoldDB" id="A0A9P8SH94"/>
<feature type="transmembrane region" description="Helical" evidence="1">
    <location>
        <begin position="77"/>
        <end position="98"/>
    </location>
</feature>
<evidence type="ECO:0000256" key="1">
    <source>
        <dbReference type="SAM" id="Phobius"/>
    </source>
</evidence>
<keyword evidence="1" id="KW-0812">Transmembrane</keyword>
<evidence type="ECO:0000259" key="2">
    <source>
        <dbReference type="Pfam" id="PF00975"/>
    </source>
</evidence>
<dbReference type="Pfam" id="PF00975">
    <property type="entry name" value="Thioesterase"/>
    <property type="match status" value="1"/>
</dbReference>